<dbReference type="Gene3D" id="2.20.110.10">
    <property type="entry name" value="Histone H3 K4-specific methyltransferase SET7/9 N-terminal domain"/>
    <property type="match status" value="1"/>
</dbReference>
<dbReference type="AlphaFoldDB" id="A0A1I6YSY4"/>
<dbReference type="InterPro" id="IPR019847">
    <property type="entry name" value="Gliding_motility_assoc_GldN"/>
</dbReference>
<evidence type="ECO:0000256" key="1">
    <source>
        <dbReference type="SAM" id="SignalP"/>
    </source>
</evidence>
<name>A0A1I6YSY4_9FLAO</name>
<dbReference type="Pfam" id="PF19841">
    <property type="entry name" value="GldN"/>
    <property type="match status" value="1"/>
</dbReference>
<feature type="chain" id="PRO_5014686539" description="YARHG domain-containing protein" evidence="1">
    <location>
        <begin position="19"/>
        <end position="322"/>
    </location>
</feature>
<keyword evidence="3" id="KW-1185">Reference proteome</keyword>
<accession>A0A1I6YSY4</accession>
<keyword evidence="1" id="KW-0732">Signal</keyword>
<dbReference type="SUPFAM" id="SSF82185">
    <property type="entry name" value="Histone H3 K4-specific methyltransferase SET7/9 N-terminal domain"/>
    <property type="match status" value="1"/>
</dbReference>
<dbReference type="RefSeq" id="WP_090247338.1">
    <property type="nucleotide sequence ID" value="NZ_FPAS01000001.1"/>
</dbReference>
<sequence>MKQIILSICLLLTATFYAQTVKVKTQVGDLAVVYHTNDQELNGAYLAKYPNKNTKVQGYYEANKRQGAWYFYAEDEALMFIHVYAQGVLLKSYYSEAEYQKAMQEEMLKAPFPPHDNNSLNQLEKLPTVVEENIIWTERLWRTIELKDNPALLGNQILQTLLDNVAKDSITAYSAIDDEFTTPLEGLKLTEDTLELVGFRIKEDWFYDTLQQQLNFRIVGIAPLLKNNNKTYELCWFYYNEIRSVLHDLSYVKNGTQWSIDHFFTYYNYSGSIDKFSNKEDKSIAEMASSKKEKQSLEDRIAIQRYTVEEIFMMESFLKANK</sequence>
<dbReference type="OrthoDB" id="1141916at2"/>
<gene>
    <name evidence="2" type="ORF">SAMN05216474_1133</name>
</gene>
<dbReference type="STRING" id="477690.SAMN05216474_1133"/>
<protein>
    <recommendedName>
        <fullName evidence="4">YARHG domain-containing protein</fullName>
    </recommendedName>
</protein>
<dbReference type="EMBL" id="FPAS01000001">
    <property type="protein sequence ID" value="SFT53341.1"/>
    <property type="molecule type" value="Genomic_DNA"/>
</dbReference>
<feature type="signal peptide" evidence="1">
    <location>
        <begin position="1"/>
        <end position="18"/>
    </location>
</feature>
<evidence type="ECO:0008006" key="4">
    <source>
        <dbReference type="Google" id="ProtNLM"/>
    </source>
</evidence>
<evidence type="ECO:0000313" key="3">
    <source>
        <dbReference type="Proteomes" id="UP000236454"/>
    </source>
</evidence>
<proteinExistence type="predicted"/>
<dbReference type="Proteomes" id="UP000236454">
    <property type="component" value="Unassembled WGS sequence"/>
</dbReference>
<reference evidence="2 3" key="1">
    <citation type="submission" date="2016-10" db="EMBL/GenBank/DDBJ databases">
        <authorList>
            <person name="de Groot N.N."/>
        </authorList>
    </citation>
    <scope>NUCLEOTIDE SEQUENCE [LARGE SCALE GENOMIC DNA]</scope>
    <source>
        <strain evidence="2 3">CGMCC 1.7005</strain>
    </source>
</reference>
<evidence type="ECO:0000313" key="2">
    <source>
        <dbReference type="EMBL" id="SFT53341.1"/>
    </source>
</evidence>
<organism evidence="2 3">
    <name type="scientific">Lishizhenia tianjinensis</name>
    <dbReference type="NCBI Taxonomy" id="477690"/>
    <lineage>
        <taxon>Bacteria</taxon>
        <taxon>Pseudomonadati</taxon>
        <taxon>Bacteroidota</taxon>
        <taxon>Flavobacteriia</taxon>
        <taxon>Flavobacteriales</taxon>
        <taxon>Crocinitomicaceae</taxon>
        <taxon>Lishizhenia</taxon>
    </lineage>
</organism>